<dbReference type="PRINTS" id="PR00039">
    <property type="entry name" value="HTHLYSR"/>
</dbReference>
<sequence>MNIPTEIVRTVVAIAETGSLSKAGERLGLSQPAISSQVKRLQSLVGGALFVRTANGTTTTELGKVAVQQARRILEANDQLLRLGGNNEGPQPLRIGVSTLLADELMKTQAAEDLTDTFIHADLSPTIVRGLIDGYIDVAYVYSFPLIDTEDDVTIAQEIEEHSVWVRSRDFVLRPGAPIPILAWPGDDWMIRTLTKHNISYKIVFRSPNHQLRLEAARAGFGLTAMPERMVPSFLLSAKDYYLPDLPTHKRLLCVRQGLEGSRATALVQRLSTLLFKGTKPMRQVGRL</sequence>
<gene>
    <name evidence="7" type="ORF">JQ615_08805</name>
</gene>
<evidence type="ECO:0000256" key="3">
    <source>
        <dbReference type="ARBA" id="ARBA00023015"/>
    </source>
</evidence>
<keyword evidence="4" id="KW-0238">DNA-binding</keyword>
<comment type="caution">
    <text evidence="7">The sequence shown here is derived from an EMBL/GenBank/DDBJ whole genome shotgun (WGS) entry which is preliminary data.</text>
</comment>
<comment type="function">
    <text evidence="1">NodD regulates the expression of the nodABCFE genes which encode other nodulation proteins. NodD is also a negative regulator of its own expression. Binds flavonoids as inducers.</text>
</comment>
<evidence type="ECO:0000256" key="5">
    <source>
        <dbReference type="ARBA" id="ARBA00023163"/>
    </source>
</evidence>
<dbReference type="Gene3D" id="3.40.190.10">
    <property type="entry name" value="Periplasmic binding protein-like II"/>
    <property type="match status" value="2"/>
</dbReference>
<protein>
    <submittedName>
        <fullName evidence="7">LysR family transcriptional regulator</fullName>
    </submittedName>
</protein>
<feature type="domain" description="HTH lysR-type" evidence="6">
    <location>
        <begin position="3"/>
        <end position="60"/>
    </location>
</feature>
<dbReference type="Proteomes" id="UP001315278">
    <property type="component" value="Unassembled WGS sequence"/>
</dbReference>
<accession>A0ABS5FFC0</accession>
<dbReference type="PROSITE" id="PS50931">
    <property type="entry name" value="HTH_LYSR"/>
    <property type="match status" value="1"/>
</dbReference>
<name>A0ABS5FFC0_9BRAD</name>
<evidence type="ECO:0000313" key="8">
    <source>
        <dbReference type="Proteomes" id="UP001315278"/>
    </source>
</evidence>
<evidence type="ECO:0000256" key="2">
    <source>
        <dbReference type="ARBA" id="ARBA00009437"/>
    </source>
</evidence>
<dbReference type="InterPro" id="IPR036390">
    <property type="entry name" value="WH_DNA-bd_sf"/>
</dbReference>
<dbReference type="EMBL" id="JAFCJH010000007">
    <property type="protein sequence ID" value="MBR0795485.1"/>
    <property type="molecule type" value="Genomic_DNA"/>
</dbReference>
<dbReference type="PANTHER" id="PTHR30579">
    <property type="entry name" value="TRANSCRIPTIONAL REGULATOR"/>
    <property type="match status" value="1"/>
</dbReference>
<keyword evidence="8" id="KW-1185">Reference proteome</keyword>
<dbReference type="InterPro" id="IPR050176">
    <property type="entry name" value="LTTR"/>
</dbReference>
<keyword evidence="3" id="KW-0805">Transcription regulation</keyword>
<evidence type="ECO:0000256" key="1">
    <source>
        <dbReference type="ARBA" id="ARBA00003502"/>
    </source>
</evidence>
<evidence type="ECO:0000259" key="6">
    <source>
        <dbReference type="PROSITE" id="PS50931"/>
    </source>
</evidence>
<dbReference type="InterPro" id="IPR036388">
    <property type="entry name" value="WH-like_DNA-bd_sf"/>
</dbReference>
<reference evidence="8" key="1">
    <citation type="journal article" date="2021" name="ISME J.">
        <title>Evolutionary origin and ecological implication of a unique nif island in free-living Bradyrhizobium lineages.</title>
        <authorList>
            <person name="Tao J."/>
        </authorList>
    </citation>
    <scope>NUCLEOTIDE SEQUENCE [LARGE SCALE GENOMIC DNA]</scope>
    <source>
        <strain evidence="8">SZCCT0434</strain>
    </source>
</reference>
<proteinExistence type="inferred from homology"/>
<dbReference type="Pfam" id="PF03466">
    <property type="entry name" value="LysR_substrate"/>
    <property type="match status" value="1"/>
</dbReference>
<dbReference type="SUPFAM" id="SSF46785">
    <property type="entry name" value="Winged helix' DNA-binding domain"/>
    <property type="match status" value="1"/>
</dbReference>
<dbReference type="InterPro" id="IPR005119">
    <property type="entry name" value="LysR_subst-bd"/>
</dbReference>
<dbReference type="Pfam" id="PF00126">
    <property type="entry name" value="HTH_1"/>
    <property type="match status" value="1"/>
</dbReference>
<comment type="similarity">
    <text evidence="2">Belongs to the LysR transcriptional regulatory family.</text>
</comment>
<evidence type="ECO:0000256" key="4">
    <source>
        <dbReference type="ARBA" id="ARBA00023125"/>
    </source>
</evidence>
<dbReference type="PANTHER" id="PTHR30579:SF7">
    <property type="entry name" value="HTH-TYPE TRANSCRIPTIONAL REGULATOR LRHA-RELATED"/>
    <property type="match status" value="1"/>
</dbReference>
<organism evidence="7 8">
    <name type="scientific">Bradyrhizobium jicamae</name>
    <dbReference type="NCBI Taxonomy" id="280332"/>
    <lineage>
        <taxon>Bacteria</taxon>
        <taxon>Pseudomonadati</taxon>
        <taxon>Pseudomonadota</taxon>
        <taxon>Alphaproteobacteria</taxon>
        <taxon>Hyphomicrobiales</taxon>
        <taxon>Nitrobacteraceae</taxon>
        <taxon>Bradyrhizobium</taxon>
    </lineage>
</organism>
<keyword evidence="5" id="KW-0804">Transcription</keyword>
<dbReference type="Gene3D" id="1.10.10.10">
    <property type="entry name" value="Winged helix-like DNA-binding domain superfamily/Winged helix DNA-binding domain"/>
    <property type="match status" value="1"/>
</dbReference>
<dbReference type="SUPFAM" id="SSF53850">
    <property type="entry name" value="Periplasmic binding protein-like II"/>
    <property type="match status" value="1"/>
</dbReference>
<dbReference type="InterPro" id="IPR000847">
    <property type="entry name" value="LysR_HTH_N"/>
</dbReference>
<evidence type="ECO:0000313" key="7">
    <source>
        <dbReference type="EMBL" id="MBR0795485.1"/>
    </source>
</evidence>